<sequence length="91" mass="9070">MNRRVRTMIAGAGLFAGVGAAAMFGGVGAADAAPNIVCTGSICHNHGDTVGIGYGNYTCPNGIVYPSIAVVMPHSTAAVFPANCSPAPSLY</sequence>
<comment type="caution">
    <text evidence="2">The sequence shown here is derived from an EMBL/GenBank/DDBJ whole genome shotgun (WGS) entry which is preliminary data.</text>
</comment>
<keyword evidence="1" id="KW-0732">Signal</keyword>
<evidence type="ECO:0008006" key="4">
    <source>
        <dbReference type="Google" id="ProtNLM"/>
    </source>
</evidence>
<reference evidence="2 3" key="1">
    <citation type="submission" date="2022-01" db="EMBL/GenBank/DDBJ databases">
        <authorList>
            <person name="Huang Y."/>
        </authorList>
    </citation>
    <scope>NUCLEOTIDE SEQUENCE [LARGE SCALE GENOMIC DNA]</scope>
    <source>
        <strain evidence="2 3">HY366</strain>
    </source>
</reference>
<keyword evidence="3" id="KW-1185">Reference proteome</keyword>
<proteinExistence type="predicted"/>
<evidence type="ECO:0000313" key="3">
    <source>
        <dbReference type="Proteomes" id="UP001200110"/>
    </source>
</evidence>
<dbReference type="RefSeq" id="WP_236999127.1">
    <property type="nucleotide sequence ID" value="NZ_JAKKOR010000011.1"/>
</dbReference>
<protein>
    <recommendedName>
        <fullName evidence="4">Secreted protein</fullName>
    </recommendedName>
</protein>
<evidence type="ECO:0000313" key="2">
    <source>
        <dbReference type="EMBL" id="MCF8589910.1"/>
    </source>
</evidence>
<evidence type="ECO:0000256" key="1">
    <source>
        <dbReference type="SAM" id="SignalP"/>
    </source>
</evidence>
<gene>
    <name evidence="2" type="ORF">L5G33_15755</name>
</gene>
<accession>A0ABS9IWG3</accession>
<name>A0ABS9IWG3_9ACTN</name>
<organism evidence="2 3">
    <name type="scientific">Gordonia liuliyuniae</name>
    <dbReference type="NCBI Taxonomy" id="2911517"/>
    <lineage>
        <taxon>Bacteria</taxon>
        <taxon>Bacillati</taxon>
        <taxon>Actinomycetota</taxon>
        <taxon>Actinomycetes</taxon>
        <taxon>Mycobacteriales</taxon>
        <taxon>Gordoniaceae</taxon>
        <taxon>Gordonia</taxon>
    </lineage>
</organism>
<dbReference type="EMBL" id="JAKKOR010000011">
    <property type="protein sequence ID" value="MCF8589910.1"/>
    <property type="molecule type" value="Genomic_DNA"/>
</dbReference>
<dbReference type="Proteomes" id="UP001200110">
    <property type="component" value="Unassembled WGS sequence"/>
</dbReference>
<feature type="signal peptide" evidence="1">
    <location>
        <begin position="1"/>
        <end position="29"/>
    </location>
</feature>
<feature type="chain" id="PRO_5046978217" description="Secreted protein" evidence="1">
    <location>
        <begin position="30"/>
        <end position="91"/>
    </location>
</feature>